<feature type="domain" description="C2 NT-type" evidence="8">
    <location>
        <begin position="22"/>
        <end position="181"/>
    </location>
</feature>
<dbReference type="PROSITE" id="PS51840">
    <property type="entry name" value="C2_NT"/>
    <property type="match status" value="1"/>
</dbReference>
<feature type="region of interest" description="Disordered" evidence="6">
    <location>
        <begin position="212"/>
        <end position="320"/>
    </location>
</feature>
<feature type="compositionally biased region" description="Basic residues" evidence="6">
    <location>
        <begin position="212"/>
        <end position="223"/>
    </location>
</feature>
<dbReference type="InterPro" id="IPR001739">
    <property type="entry name" value="Methyl_CpG_DNA-bd"/>
</dbReference>
<evidence type="ECO:0000313" key="10">
    <source>
        <dbReference type="Proteomes" id="UP001141806"/>
    </source>
</evidence>
<evidence type="ECO:0000256" key="3">
    <source>
        <dbReference type="ARBA" id="ARBA00023125"/>
    </source>
</evidence>
<feature type="region of interest" description="Disordered" evidence="6">
    <location>
        <begin position="693"/>
        <end position="854"/>
    </location>
</feature>
<sequence>MVVNMMQWSPWQAASASKKFQVKVKPWKLHGFDINFNGYDQDAEEEKEAEVVAVEMKWRVSKAGLVPLRRPSSKHRQNVSTPVVVKQGQVIQWDDEFERACSFSIFKRDNSFHPWDISLNLLHGRCSLPKNKLAVMGSVSLNIAELASLMEPHIERKLPVTVQLAGVSAEATLLISVSFVEIRNSQESAVASKEDGILRIVKDWRNYVSVSKNKRKKNRQSKSKRAEDEGGVMSIGSYSSNSDDSVSDSEESPRTNNELGQDSKESLGQSTASTGNRVVAPTKDDPSVYYGNDNDRYNSSETRLVSSPSQGTETRLSSASKVGGYLSWKKRRSSFVSAKRKEKPLIKKKTKASQKANESSTVESSSKLELDDDEVLPVGSWEEKEVISRDGQAKLKTNVFFASIDQRSEKAAGESACTALATVIADWIHSNRDTMPSRSEFDNLIKQGSSEWQKLCDNQVYIQRFPDKHFDLETMLEVELRPLSIKPEKSFVGFFCPDKFESLKGAMCFDGIWNEISNSNFKEDEPNVYIVSWNDHFFVLKVEAHAYYIIDTLGERLFEGCNKAYILKFDDRSCLYSLPQTATDMEGGQKLDCSGKECCREYIKRFLAAIPLRELKMEEEKRTVSIVPLHQLNKEIHTGAQDEVVSVELPAPPGWTKKFMPKKGGTPKKNEIIFIAPTGEEMGNRKQLEQYLKSHPGGPAISEFDWGTGETPRRSARISERAKAAPPPEHEPPKKRSKKSAAGSKKESKETEVAPEETEENKQDNTKDAEMAEKDNAETKKEDAVAKESQGGNEDKTHEGKEGAPVDKNVGTENDTEVINKDNTGTETESAERVQERKEVQMSNAHLTEVDNAKIEEQVPEKVVLPQAEAAKKGLNYGEQEKPETVIANDVSSVVESEDIEKLNKSAAETVEETRENQAANRNTSTGEERVKKTEGEVMENGSRNGDAGESNPREVNQMGRVDAQQPPAPSAVSC</sequence>
<feature type="compositionally biased region" description="Low complexity" evidence="6">
    <location>
        <begin position="234"/>
        <end position="244"/>
    </location>
</feature>
<keyword evidence="2" id="KW-0805">Transcription regulation</keyword>
<accession>A0A9Q0GUZ7</accession>
<feature type="compositionally biased region" description="Polar residues" evidence="6">
    <location>
        <begin position="353"/>
        <end position="367"/>
    </location>
</feature>
<evidence type="ECO:0000256" key="1">
    <source>
        <dbReference type="ARBA" id="ARBA00004123"/>
    </source>
</evidence>
<gene>
    <name evidence="9" type="ORF">NE237_029822</name>
</gene>
<dbReference type="InterPro" id="IPR019448">
    <property type="entry name" value="NT-C2"/>
</dbReference>
<dbReference type="Pfam" id="PF10358">
    <property type="entry name" value="NT-C2"/>
    <property type="match status" value="1"/>
</dbReference>
<evidence type="ECO:0000256" key="6">
    <source>
        <dbReference type="SAM" id="MobiDB-lite"/>
    </source>
</evidence>
<dbReference type="GO" id="GO:0003677">
    <property type="term" value="F:DNA binding"/>
    <property type="evidence" value="ECO:0007669"/>
    <property type="project" value="UniProtKB-KW"/>
</dbReference>
<dbReference type="OrthoDB" id="733571at2759"/>
<feature type="domain" description="MBD" evidence="7">
    <location>
        <begin position="641"/>
        <end position="711"/>
    </location>
</feature>
<evidence type="ECO:0008006" key="11">
    <source>
        <dbReference type="Google" id="ProtNLM"/>
    </source>
</evidence>
<keyword evidence="4" id="KW-0804">Transcription</keyword>
<dbReference type="Proteomes" id="UP001141806">
    <property type="component" value="Unassembled WGS sequence"/>
</dbReference>
<dbReference type="EMBL" id="JAMYWD010000012">
    <property type="protein sequence ID" value="KAJ4952990.1"/>
    <property type="molecule type" value="Genomic_DNA"/>
</dbReference>
<keyword evidence="5" id="KW-0539">Nucleus</keyword>
<evidence type="ECO:0000256" key="4">
    <source>
        <dbReference type="ARBA" id="ARBA00023163"/>
    </source>
</evidence>
<dbReference type="PROSITE" id="PS50982">
    <property type="entry name" value="MBD"/>
    <property type="match status" value="1"/>
</dbReference>
<evidence type="ECO:0000313" key="9">
    <source>
        <dbReference type="EMBL" id="KAJ4952990.1"/>
    </source>
</evidence>
<proteinExistence type="predicted"/>
<comment type="subcellular location">
    <subcellularLocation>
        <location evidence="1">Nucleus</location>
    </subcellularLocation>
</comment>
<feature type="compositionally biased region" description="Basic and acidic residues" evidence="6">
    <location>
        <begin position="927"/>
        <end position="936"/>
    </location>
</feature>
<organism evidence="9 10">
    <name type="scientific">Protea cynaroides</name>
    <dbReference type="NCBI Taxonomy" id="273540"/>
    <lineage>
        <taxon>Eukaryota</taxon>
        <taxon>Viridiplantae</taxon>
        <taxon>Streptophyta</taxon>
        <taxon>Embryophyta</taxon>
        <taxon>Tracheophyta</taxon>
        <taxon>Spermatophyta</taxon>
        <taxon>Magnoliopsida</taxon>
        <taxon>Proteales</taxon>
        <taxon>Proteaceae</taxon>
        <taxon>Protea</taxon>
    </lineage>
</organism>
<dbReference type="Pfam" id="PF01429">
    <property type="entry name" value="MBD"/>
    <property type="match status" value="1"/>
</dbReference>
<dbReference type="InterPro" id="IPR016177">
    <property type="entry name" value="DNA-bd_dom_sf"/>
</dbReference>
<dbReference type="PANTHER" id="PTHR31182:SF17">
    <property type="entry name" value="EEIG1_EHBP1 PROTEIN AMINO-TERMINAL DOMAIN PROTEIN"/>
    <property type="match status" value="1"/>
</dbReference>
<comment type="caution">
    <text evidence="9">The sequence shown here is derived from an EMBL/GenBank/DDBJ whole genome shotgun (WGS) entry which is preliminary data.</text>
</comment>
<evidence type="ECO:0000256" key="5">
    <source>
        <dbReference type="ARBA" id="ARBA00023242"/>
    </source>
</evidence>
<keyword evidence="10" id="KW-1185">Reference proteome</keyword>
<feature type="compositionally biased region" description="Basic and acidic residues" evidence="6">
    <location>
        <begin position="830"/>
        <end position="840"/>
    </location>
</feature>
<dbReference type="SUPFAM" id="SSF54171">
    <property type="entry name" value="DNA-binding domain"/>
    <property type="match status" value="1"/>
</dbReference>
<dbReference type="AlphaFoldDB" id="A0A9Q0GUZ7"/>
<feature type="compositionally biased region" description="Basic and acidic residues" evidence="6">
    <location>
        <begin position="711"/>
        <end position="734"/>
    </location>
</feature>
<evidence type="ECO:0000256" key="2">
    <source>
        <dbReference type="ARBA" id="ARBA00023015"/>
    </source>
</evidence>
<feature type="compositionally biased region" description="Polar residues" evidence="6">
    <location>
        <begin position="917"/>
        <end position="926"/>
    </location>
</feature>
<reference evidence="9" key="1">
    <citation type="journal article" date="2023" name="Plant J.">
        <title>The genome of the king protea, Protea cynaroides.</title>
        <authorList>
            <person name="Chang J."/>
            <person name="Duong T.A."/>
            <person name="Schoeman C."/>
            <person name="Ma X."/>
            <person name="Roodt D."/>
            <person name="Barker N."/>
            <person name="Li Z."/>
            <person name="Van de Peer Y."/>
            <person name="Mizrachi E."/>
        </authorList>
    </citation>
    <scope>NUCLEOTIDE SEQUENCE</scope>
    <source>
        <tissue evidence="9">Young leaves</tissue>
    </source>
</reference>
<name>A0A9Q0GUZ7_9MAGN</name>
<feature type="compositionally biased region" description="Basic and acidic residues" evidence="6">
    <location>
        <begin position="793"/>
        <end position="805"/>
    </location>
</feature>
<feature type="compositionally biased region" description="Basic and acidic residues" evidence="6">
    <location>
        <begin position="760"/>
        <end position="786"/>
    </location>
</feature>
<evidence type="ECO:0000259" key="8">
    <source>
        <dbReference type="PROSITE" id="PS51840"/>
    </source>
</evidence>
<keyword evidence="3" id="KW-0238">DNA-binding</keyword>
<feature type="region of interest" description="Disordered" evidence="6">
    <location>
        <begin position="339"/>
        <end position="369"/>
    </location>
</feature>
<dbReference type="PANTHER" id="PTHR31182">
    <property type="entry name" value="C2 NT-TYPE DOMAIN-CONTAINING PROTEIN"/>
    <property type="match status" value="1"/>
</dbReference>
<feature type="compositionally biased region" description="Basic residues" evidence="6">
    <location>
        <begin position="339"/>
        <end position="352"/>
    </location>
</feature>
<protein>
    <recommendedName>
        <fullName evidence="11">MBD domain-containing protein</fullName>
    </recommendedName>
</protein>
<feature type="region of interest" description="Disordered" evidence="6">
    <location>
        <begin position="888"/>
        <end position="975"/>
    </location>
</feature>
<dbReference type="Gene3D" id="3.30.890.10">
    <property type="entry name" value="Methyl-cpg-binding Protein 2, Chain A"/>
    <property type="match status" value="1"/>
</dbReference>
<evidence type="ECO:0000259" key="7">
    <source>
        <dbReference type="PROSITE" id="PS50982"/>
    </source>
</evidence>
<feature type="compositionally biased region" description="Polar residues" evidence="6">
    <location>
        <begin position="254"/>
        <end position="276"/>
    </location>
</feature>
<dbReference type="GO" id="GO:0005634">
    <property type="term" value="C:nucleus"/>
    <property type="evidence" value="ECO:0007669"/>
    <property type="project" value="UniProtKB-SubCell"/>
</dbReference>
<feature type="compositionally biased region" description="Polar residues" evidence="6">
    <location>
        <begin position="299"/>
        <end position="320"/>
    </location>
</feature>